<keyword evidence="3" id="KW-1185">Reference proteome</keyword>
<reference evidence="2 3" key="1">
    <citation type="submission" date="2024-02" db="EMBL/GenBank/DDBJ databases">
        <title>The Genome Sequence of Enterococcus sp. DIV0159.</title>
        <authorList>
            <person name="Earl A."/>
            <person name="Manson A."/>
            <person name="Gilmore M."/>
            <person name="Sanders J."/>
            <person name="Shea T."/>
            <person name="Howe W."/>
            <person name="Livny J."/>
            <person name="Cuomo C."/>
            <person name="Neafsey D."/>
            <person name="Birren B."/>
        </authorList>
    </citation>
    <scope>NUCLEOTIDE SEQUENCE [LARGE SCALE GENOMIC DNA]</scope>
    <source>
        <strain evidence="2 3">665A</strain>
    </source>
</reference>
<comment type="similarity">
    <text evidence="1">Belongs to the ROK (NagC/XylR) family.</text>
</comment>
<evidence type="ECO:0008006" key="4">
    <source>
        <dbReference type="Google" id="ProtNLM"/>
    </source>
</evidence>
<dbReference type="PANTHER" id="PTHR18964:SF170">
    <property type="entry name" value="SUGAR KINASE"/>
    <property type="match status" value="1"/>
</dbReference>
<proteinExistence type="inferred from homology"/>
<dbReference type="PANTHER" id="PTHR18964">
    <property type="entry name" value="ROK (REPRESSOR, ORF, KINASE) FAMILY"/>
    <property type="match status" value="1"/>
</dbReference>
<name>A0ABV0ETV6_9ENTE</name>
<dbReference type="InterPro" id="IPR043129">
    <property type="entry name" value="ATPase_NBD"/>
</dbReference>
<dbReference type="InterPro" id="IPR000600">
    <property type="entry name" value="ROK"/>
</dbReference>
<accession>A0ABV0ETV6</accession>
<protein>
    <recommendedName>
        <fullName evidence="4">ROK family protein</fullName>
    </recommendedName>
</protein>
<evidence type="ECO:0000313" key="2">
    <source>
        <dbReference type="EMBL" id="MEO1772079.1"/>
    </source>
</evidence>
<dbReference type="EMBL" id="JAFREL020000004">
    <property type="protein sequence ID" value="MEO1772079.1"/>
    <property type="molecule type" value="Genomic_DNA"/>
</dbReference>
<gene>
    <name evidence="2" type="ORF">JZO67_004061</name>
</gene>
<evidence type="ECO:0000256" key="1">
    <source>
        <dbReference type="ARBA" id="ARBA00006479"/>
    </source>
</evidence>
<dbReference type="RefSeq" id="WP_207704110.1">
    <property type="nucleotide sequence ID" value="NZ_JAFREL020000004.1"/>
</dbReference>
<dbReference type="Gene3D" id="3.30.420.40">
    <property type="match status" value="2"/>
</dbReference>
<dbReference type="Pfam" id="PF00480">
    <property type="entry name" value="ROK"/>
    <property type="match status" value="1"/>
</dbReference>
<dbReference type="SUPFAM" id="SSF53067">
    <property type="entry name" value="Actin-like ATPase domain"/>
    <property type="match status" value="1"/>
</dbReference>
<organism evidence="2 3">
    <name type="scientific">Candidatus Enterococcus ferrettii</name>
    <dbReference type="NCBI Taxonomy" id="2815324"/>
    <lineage>
        <taxon>Bacteria</taxon>
        <taxon>Bacillati</taxon>
        <taxon>Bacillota</taxon>
        <taxon>Bacilli</taxon>
        <taxon>Lactobacillales</taxon>
        <taxon>Enterococcaceae</taxon>
        <taxon>Enterococcus</taxon>
    </lineage>
</organism>
<comment type="caution">
    <text evidence="2">The sequence shown here is derived from an EMBL/GenBank/DDBJ whole genome shotgun (WGS) entry which is preliminary data.</text>
</comment>
<sequence length="285" mass="30678">MALAVFDIGGTSVKYARWQSDQLSQKGSFATPETFEEMVLAMKERLQQIPKVTGVAISSPGAVNVAARQIEGVSALGYLHFRPIFDELEAELGLPVTIENDANCAGISEMVLGAGQHAKHAVFIIIGTGIGGAVFIDRKLHKGRHLFGGEFGLMKPYGQTILSKLGTAVNTANAFSQNTGIQLTGIELFARADAGDEQAKQYLAAMYDSIGLTLYNLQVALDPEIVMIGGGVSTREDVITNIKKRLYHYLAAESVEEIMPEVVACQYQNDANLIGAAIHFEAVMK</sequence>
<dbReference type="Proteomes" id="UP000664357">
    <property type="component" value="Unassembled WGS sequence"/>
</dbReference>
<evidence type="ECO:0000313" key="3">
    <source>
        <dbReference type="Proteomes" id="UP000664357"/>
    </source>
</evidence>